<keyword evidence="2" id="KW-0560">Oxidoreductase</keyword>
<dbReference type="PRINTS" id="PR00081">
    <property type="entry name" value="GDHRDH"/>
</dbReference>
<comment type="similarity">
    <text evidence="1 4">Belongs to the short-chain dehydrogenases/reductases (SDR) family.</text>
</comment>
<dbReference type="EMBL" id="CP000246">
    <property type="protein sequence ID" value="ABG84671.1"/>
    <property type="molecule type" value="Genomic_DNA"/>
</dbReference>
<dbReference type="eggNOG" id="COG1028">
    <property type="taxonomic scope" value="Bacteria"/>
</dbReference>
<dbReference type="InterPro" id="IPR002347">
    <property type="entry name" value="SDR_fam"/>
</dbReference>
<reference evidence="6 7" key="1">
    <citation type="journal article" date="2006" name="Genome Res.">
        <title>Skewed genomic variability in strains of the toxigenic bacterial pathogen, Clostridium perfringens.</title>
        <authorList>
            <person name="Myers G.S."/>
            <person name="Rasko D.A."/>
            <person name="Cheung J.K."/>
            <person name="Ravel J."/>
            <person name="Seshadri R."/>
            <person name="Deboy R.T."/>
            <person name="Ren Q."/>
            <person name="Varga J."/>
            <person name="Awad M.M."/>
            <person name="Brinkac L.M."/>
            <person name="Daugherty S.C."/>
            <person name="Haft D.H."/>
            <person name="Dodson R.J."/>
            <person name="Madupu R."/>
            <person name="Nelson W.C."/>
            <person name="Rosovitz M.J."/>
            <person name="Sullivan S.A."/>
            <person name="Khouri H."/>
            <person name="Dimitrov G.I."/>
            <person name="Watkins K.L."/>
            <person name="Mulligan S."/>
            <person name="Benton J."/>
            <person name="Radune D."/>
            <person name="Fisher D.J."/>
            <person name="Atkins H.S."/>
            <person name="Hiscox T."/>
            <person name="Jost B.H."/>
            <person name="Billington S.J."/>
            <person name="Songer J.G."/>
            <person name="McClane B.A."/>
            <person name="Titball R.W."/>
            <person name="Rood J.I."/>
            <person name="Melville S.B."/>
            <person name="Paulsen I.T."/>
        </authorList>
    </citation>
    <scope>NUCLEOTIDE SEQUENCE [LARGE SCALE GENOMIC DNA]</scope>
    <source>
        <strain evidence="7">ATCC 13124 / DSM 756 / JCM 1290 / NCIMB 6125 / NCTC 8237 / S 107 / Type A</strain>
    </source>
</reference>
<dbReference type="RefSeq" id="WP_003455277.1">
    <property type="nucleotide sequence ID" value="NC_008261.1"/>
</dbReference>
<dbReference type="InterPro" id="IPR057326">
    <property type="entry name" value="KR_dom"/>
</dbReference>
<dbReference type="AlphaFoldDB" id="A0A0H2YV18"/>
<protein>
    <submittedName>
        <fullName evidence="6">Oxidoreductase, short-chain dehydrogenase/reductase family</fullName>
    </submittedName>
</protein>
<dbReference type="PROSITE" id="PS00061">
    <property type="entry name" value="ADH_SHORT"/>
    <property type="match status" value="1"/>
</dbReference>
<dbReference type="SMART" id="SM00822">
    <property type="entry name" value="PKS_KR"/>
    <property type="match status" value="1"/>
</dbReference>
<evidence type="ECO:0000256" key="4">
    <source>
        <dbReference type="RuleBase" id="RU000363"/>
    </source>
</evidence>
<dbReference type="CDD" id="cd05233">
    <property type="entry name" value="SDR_c"/>
    <property type="match status" value="1"/>
</dbReference>
<dbReference type="PANTHER" id="PTHR24321">
    <property type="entry name" value="DEHYDROGENASES, SHORT CHAIN"/>
    <property type="match status" value="1"/>
</dbReference>
<dbReference type="KEGG" id="cpf:CPF_0373"/>
<dbReference type="PANTHER" id="PTHR24321:SF8">
    <property type="entry name" value="ESTRADIOL 17-BETA-DEHYDROGENASE 8-RELATED"/>
    <property type="match status" value="1"/>
</dbReference>
<evidence type="ECO:0000313" key="6">
    <source>
        <dbReference type="EMBL" id="ABG84671.1"/>
    </source>
</evidence>
<proteinExistence type="inferred from homology"/>
<evidence type="ECO:0000256" key="1">
    <source>
        <dbReference type="ARBA" id="ARBA00006484"/>
    </source>
</evidence>
<dbReference type="PRINTS" id="PR00080">
    <property type="entry name" value="SDRFAMILY"/>
</dbReference>
<dbReference type="STRING" id="195103.CPF_0373"/>
<dbReference type="GO" id="GO:0016491">
    <property type="term" value="F:oxidoreductase activity"/>
    <property type="evidence" value="ECO:0007669"/>
    <property type="project" value="UniProtKB-KW"/>
</dbReference>
<dbReference type="FunFam" id="3.40.50.720:FF:000084">
    <property type="entry name" value="Short-chain dehydrogenase reductase"/>
    <property type="match status" value="1"/>
</dbReference>
<feature type="domain" description="Ketoreductase" evidence="5">
    <location>
        <begin position="12"/>
        <end position="193"/>
    </location>
</feature>
<dbReference type="NCBIfam" id="NF005559">
    <property type="entry name" value="PRK07231.1"/>
    <property type="match status" value="1"/>
</dbReference>
<dbReference type="SUPFAM" id="SSF51735">
    <property type="entry name" value="NAD(P)-binding Rossmann-fold domains"/>
    <property type="match status" value="1"/>
</dbReference>
<dbReference type="PaxDb" id="195103-CPF_0373"/>
<dbReference type="Proteomes" id="UP000001823">
    <property type="component" value="Chromosome"/>
</dbReference>
<name>A0A0H2YV18_CLOP1</name>
<keyword evidence="3" id="KW-0520">NAD</keyword>
<dbReference type="InterPro" id="IPR036291">
    <property type="entry name" value="NAD(P)-bd_dom_sf"/>
</dbReference>
<dbReference type="InterPro" id="IPR020904">
    <property type="entry name" value="Sc_DH/Rdtase_CS"/>
</dbReference>
<keyword evidence="7" id="KW-1185">Reference proteome</keyword>
<gene>
    <name evidence="6" type="ordered locus">CPF_0373</name>
</gene>
<evidence type="ECO:0000256" key="3">
    <source>
        <dbReference type="ARBA" id="ARBA00023027"/>
    </source>
</evidence>
<sequence length="272" mass="29252">MSKIIDGRFSDKVMIITGAAGGIGKAVALRAAKEGAKLVLADRKEEMSKETLKEIREITSNVEFLICDLREGENCKKVIDTAIKKFGGLDILINNAGITGTPAPVHEMSEEMFRNVLDCNIMIAFHCSHYGIQEMIKQNKGGAIVNVSSVAGLTGFPGHSAYVTSKHGLNGLTRNMALDYARYGIRVNAVNPGTTDTPMYHEALEFLKNKRESAEKAGVKIEGGIVSGKVTSPQNRVARAEEVADVILFLSSPEASNVTGIFMPVDGGFTAF</sequence>
<evidence type="ECO:0000259" key="5">
    <source>
        <dbReference type="SMART" id="SM00822"/>
    </source>
</evidence>
<dbReference type="Pfam" id="PF00106">
    <property type="entry name" value="adh_short"/>
    <property type="match status" value="1"/>
</dbReference>
<accession>A0A0H2YV18</accession>
<evidence type="ECO:0000256" key="2">
    <source>
        <dbReference type="ARBA" id="ARBA00023002"/>
    </source>
</evidence>
<dbReference type="Gene3D" id="3.40.50.720">
    <property type="entry name" value="NAD(P)-binding Rossmann-like Domain"/>
    <property type="match status" value="1"/>
</dbReference>
<organism evidence="6 7">
    <name type="scientific">Clostridium perfringens (strain ATCC 13124 / DSM 756 / JCM 1290 / NCIMB 6125 / NCTC 8237 / Type A)</name>
    <dbReference type="NCBI Taxonomy" id="195103"/>
    <lineage>
        <taxon>Bacteria</taxon>
        <taxon>Bacillati</taxon>
        <taxon>Bacillota</taxon>
        <taxon>Clostridia</taxon>
        <taxon>Eubacteriales</taxon>
        <taxon>Clostridiaceae</taxon>
        <taxon>Clostridium</taxon>
    </lineage>
</organism>
<dbReference type="HOGENOM" id="CLU_010194_1_0_9"/>
<dbReference type="GO" id="GO:0008206">
    <property type="term" value="P:bile acid metabolic process"/>
    <property type="evidence" value="ECO:0007669"/>
    <property type="project" value="UniProtKB-ARBA"/>
</dbReference>
<evidence type="ECO:0000313" key="7">
    <source>
        <dbReference type="Proteomes" id="UP000001823"/>
    </source>
</evidence>